<keyword evidence="2" id="KW-0677">Repeat</keyword>
<dbReference type="InterPro" id="IPR002885">
    <property type="entry name" value="PPR_rpt"/>
</dbReference>
<keyword evidence="5" id="KW-1185">Reference proteome</keyword>
<sequence length="858" mass="94021">MRQAPLHSTILGMNNPTSLTPNINDTPLDCKNVVMLLTVNSLPLSALHFQLILSLACSLCVQFLPSSNLTIDGLRLCKEGNIKDAKSVLAIMTKHGVKLNVVTYNSLMDGYCLLNELNKAIHVFNKMTQSGVVVPNVQSYNIMINGFFKSKLVDEALNIFEEMRHKNLVPNTLTYNTLIDGLCKSGRISCALELVEKMQDRGQYADVFTYSSLLDGMFKKQELDKALGLFNTMKDIGIELNIYTYTIIIDGLCKSGRLIDAKEIFHDLPNVKTYTVMINGLCKEGLLDEALALKLKMEKNGSAPNIVTYEIIFRALLENGTSFGLVPRRVDVYFFCRAVLDELLTRTSYTYPLHSAAAASSASTSDSGETSIAAARQTTMPICALASCATPIYSNSTRAGSSPFRASQSPPLLLRVSLFGASDGGGGGREGCLYAAPSLPQTTLIQSLQASLSKTLSIFPPLAGTVRTTPSGHVYVHSNDSGVDFIHATAASLSISDLLSTNHAPNTFQQLFPFHNKLNYTAHFSPIMAIQVTELADGLFFGVAVNHAVTDGASLWHFFNTFAEFSRGAASPSRLPDFRRDSILVSDAFLRLPEGDLKVSFNSEEPLRERIFSFSRESIQRLKAEANRRALPENQIYGEDDGSAVELTGKMSNDTKLKTVTENKPNCETETVEISSFQSLCALTWRAVTHARKIPLLKTTTFRMAVNIRNRMEPKLGDNYFGNAIQSIATCATAEEVVCRDLRWSAMQLNNSVRAYDSNAVKRAIEDWEREPRCFVLGNHDGATVQMGSSPRFPMYDNDFGWGKPVAVRSGAANKFDGKMSAFPGRNGGGSVDLEVVLAPDAMAALECDDEFMLFASG</sequence>
<dbReference type="Pfam" id="PF12854">
    <property type="entry name" value="PPR_1"/>
    <property type="match status" value="1"/>
</dbReference>
<dbReference type="Pfam" id="PF02458">
    <property type="entry name" value="Transferase"/>
    <property type="match status" value="1"/>
</dbReference>
<dbReference type="PROSITE" id="PS51375">
    <property type="entry name" value="PPR"/>
    <property type="match status" value="5"/>
</dbReference>
<reference evidence="4 5" key="1">
    <citation type="journal article" date="2023" name="Plants (Basel)">
        <title>Bridging the Gap: Combining Genomics and Transcriptomics Approaches to Understand Stylosanthes scabra, an Orphan Legume from the Brazilian Caatinga.</title>
        <authorList>
            <person name="Ferreira-Neto J.R.C."/>
            <person name="da Silva M.D."/>
            <person name="Binneck E."/>
            <person name="de Melo N.F."/>
            <person name="da Silva R.H."/>
            <person name="de Melo A.L.T.M."/>
            <person name="Pandolfi V."/>
            <person name="Bustamante F.O."/>
            <person name="Brasileiro-Vidal A.C."/>
            <person name="Benko-Iseppon A.M."/>
        </authorList>
    </citation>
    <scope>NUCLEOTIDE SEQUENCE [LARGE SCALE GENOMIC DNA]</scope>
    <source>
        <tissue evidence="4">Leaves</tissue>
    </source>
</reference>
<evidence type="ECO:0008006" key="6">
    <source>
        <dbReference type="Google" id="ProtNLM"/>
    </source>
</evidence>
<gene>
    <name evidence="4" type="ORF">PIB30_084973</name>
</gene>
<feature type="repeat" description="PPR" evidence="3">
    <location>
        <begin position="270"/>
        <end position="304"/>
    </location>
</feature>
<evidence type="ECO:0000313" key="5">
    <source>
        <dbReference type="Proteomes" id="UP001341840"/>
    </source>
</evidence>
<evidence type="ECO:0000256" key="3">
    <source>
        <dbReference type="PROSITE-ProRule" id="PRU00708"/>
    </source>
</evidence>
<dbReference type="InterPro" id="IPR023213">
    <property type="entry name" value="CAT-like_dom_sf"/>
</dbReference>
<feature type="repeat" description="PPR" evidence="3">
    <location>
        <begin position="136"/>
        <end position="170"/>
    </location>
</feature>
<protein>
    <recommendedName>
        <fullName evidence="6">BAHD acyltransferase DCR</fullName>
    </recommendedName>
</protein>
<feature type="repeat" description="PPR" evidence="3">
    <location>
        <begin position="206"/>
        <end position="240"/>
    </location>
</feature>
<keyword evidence="1" id="KW-0808">Transferase</keyword>
<dbReference type="PANTHER" id="PTHR31896:SF35">
    <property type="entry name" value="HXXXD-TYPE ACYL-TRANSFERASE FAMILY PROTEIN"/>
    <property type="match status" value="1"/>
</dbReference>
<dbReference type="PANTHER" id="PTHR31896">
    <property type="entry name" value="FAMILY REGULATORY PROTEIN, PUTATIVE (AFU_ORTHOLOGUE AFUA_3G14730)-RELATED"/>
    <property type="match status" value="1"/>
</dbReference>
<dbReference type="Gene3D" id="1.25.40.10">
    <property type="entry name" value="Tetratricopeptide repeat domain"/>
    <property type="match status" value="3"/>
</dbReference>
<accession>A0ABU6ST05</accession>
<evidence type="ECO:0000256" key="1">
    <source>
        <dbReference type="ARBA" id="ARBA00022679"/>
    </source>
</evidence>
<dbReference type="EMBL" id="JASCZI010061813">
    <property type="protein sequence ID" value="MED6139561.1"/>
    <property type="molecule type" value="Genomic_DNA"/>
</dbReference>
<organism evidence="4 5">
    <name type="scientific">Stylosanthes scabra</name>
    <dbReference type="NCBI Taxonomy" id="79078"/>
    <lineage>
        <taxon>Eukaryota</taxon>
        <taxon>Viridiplantae</taxon>
        <taxon>Streptophyta</taxon>
        <taxon>Embryophyta</taxon>
        <taxon>Tracheophyta</taxon>
        <taxon>Spermatophyta</taxon>
        <taxon>Magnoliopsida</taxon>
        <taxon>eudicotyledons</taxon>
        <taxon>Gunneridae</taxon>
        <taxon>Pentapetalae</taxon>
        <taxon>rosids</taxon>
        <taxon>fabids</taxon>
        <taxon>Fabales</taxon>
        <taxon>Fabaceae</taxon>
        <taxon>Papilionoideae</taxon>
        <taxon>50 kb inversion clade</taxon>
        <taxon>dalbergioids sensu lato</taxon>
        <taxon>Dalbergieae</taxon>
        <taxon>Pterocarpus clade</taxon>
        <taxon>Stylosanthes</taxon>
    </lineage>
</organism>
<evidence type="ECO:0000313" key="4">
    <source>
        <dbReference type="EMBL" id="MED6139561.1"/>
    </source>
</evidence>
<dbReference type="Proteomes" id="UP001341840">
    <property type="component" value="Unassembled WGS sequence"/>
</dbReference>
<name>A0ABU6ST05_9FABA</name>
<dbReference type="Pfam" id="PF13041">
    <property type="entry name" value="PPR_2"/>
    <property type="match status" value="3"/>
</dbReference>
<proteinExistence type="predicted"/>
<feature type="repeat" description="PPR" evidence="3">
    <location>
        <begin position="100"/>
        <end position="134"/>
    </location>
</feature>
<feature type="repeat" description="PPR" evidence="3">
    <location>
        <begin position="171"/>
        <end position="205"/>
    </location>
</feature>
<dbReference type="Gene3D" id="3.30.559.10">
    <property type="entry name" value="Chloramphenicol acetyltransferase-like domain"/>
    <property type="match status" value="2"/>
</dbReference>
<comment type="caution">
    <text evidence="4">The sequence shown here is derived from an EMBL/GenBank/DDBJ whole genome shotgun (WGS) entry which is preliminary data.</text>
</comment>
<dbReference type="SUPFAM" id="SSF81901">
    <property type="entry name" value="HCP-like"/>
    <property type="match status" value="1"/>
</dbReference>
<dbReference type="NCBIfam" id="TIGR00756">
    <property type="entry name" value="PPR"/>
    <property type="match status" value="6"/>
</dbReference>
<evidence type="ECO:0000256" key="2">
    <source>
        <dbReference type="ARBA" id="ARBA00022737"/>
    </source>
</evidence>
<dbReference type="InterPro" id="IPR011990">
    <property type="entry name" value="TPR-like_helical_dom_sf"/>
</dbReference>
<dbReference type="InterPro" id="IPR051283">
    <property type="entry name" value="Sec_Metabolite_Acyltrans"/>
</dbReference>